<evidence type="ECO:0000313" key="2">
    <source>
        <dbReference type="Proteomes" id="UP000019322"/>
    </source>
</evidence>
<dbReference type="AlphaFoldDB" id="A0AA86E1F9"/>
<name>A0AA86E1F9_SULMK</name>
<sequence length="163" mass="19516">MEITQEEIVPFDFENAEDNGSKNNRIEKIVRGIIKKELIKRLENQSSLFPISNKISIYYIDFYIIKKCYFNASSTTKRAIVLSTKAIHRKEIRRIQKALRTIESNVINELPRELEKRLLKKIILYVTYQWLKKEFYISKEEIRRLVYGFCIFYPELCPKSDPK</sequence>
<organism evidence="1 2">
    <name type="scientific">Sulfurospirillum multivorans (strain DM 12446 / JCM 15788 / NBRC 109480)</name>
    <dbReference type="NCBI Taxonomy" id="1150621"/>
    <lineage>
        <taxon>Bacteria</taxon>
        <taxon>Pseudomonadati</taxon>
        <taxon>Campylobacterota</taxon>
        <taxon>Epsilonproteobacteria</taxon>
        <taxon>Campylobacterales</taxon>
        <taxon>Sulfurospirillaceae</taxon>
        <taxon>Sulfurospirillum</taxon>
    </lineage>
</organism>
<dbReference type="EMBL" id="CP007201">
    <property type="protein sequence ID" value="AHJ11697.1"/>
    <property type="molecule type" value="Genomic_DNA"/>
</dbReference>
<dbReference type="RefSeq" id="WP_025343611.1">
    <property type="nucleotide sequence ID" value="NZ_CP007201.1"/>
</dbReference>
<reference evidence="1 2" key="1">
    <citation type="journal article" date="2014" name="Environ. Microbiol.">
        <title>Insights into organohalide respiration and the versatile catabolism of Sulfurospirillum multivorans gained from comparative genomics and physiological studies.</title>
        <authorList>
            <person name="Goris T."/>
            <person name="Schubert T."/>
            <person name="Gadkari J."/>
            <person name="Wubet T."/>
            <person name="Tarkka M."/>
            <person name="Buscot F."/>
            <person name="Adrian L."/>
            <person name="Diekert G."/>
        </authorList>
    </citation>
    <scope>NUCLEOTIDE SEQUENCE [LARGE SCALE GENOMIC DNA]</scope>
    <source>
        <strain evidence="2">DM 12446 / JCM 15788 / NBRC 109480</strain>
    </source>
</reference>
<dbReference type="KEGG" id="smul:SMUL_0416"/>
<accession>A0AA86E1F9</accession>
<dbReference type="Proteomes" id="UP000019322">
    <property type="component" value="Chromosome"/>
</dbReference>
<protein>
    <submittedName>
        <fullName evidence="1">Uncharacterized protein</fullName>
    </submittedName>
</protein>
<proteinExistence type="predicted"/>
<gene>
    <name evidence="1" type="ORF">SMUL_0416</name>
</gene>
<evidence type="ECO:0000313" key="1">
    <source>
        <dbReference type="EMBL" id="AHJ11697.1"/>
    </source>
</evidence>